<feature type="region of interest" description="Disordered" evidence="6">
    <location>
        <begin position="1232"/>
        <end position="1253"/>
    </location>
</feature>
<dbReference type="CDD" id="cd00200">
    <property type="entry name" value="WD40"/>
    <property type="match status" value="2"/>
</dbReference>
<feature type="repeat" description="WD" evidence="5">
    <location>
        <begin position="899"/>
        <end position="929"/>
    </location>
</feature>
<evidence type="ECO:0000259" key="7">
    <source>
        <dbReference type="Pfam" id="PF23409"/>
    </source>
</evidence>
<name>A0A974CV41_XENLA</name>
<proteinExistence type="inferred from homology"/>
<feature type="domain" description="EML-like second beta-propeller" evidence="8">
    <location>
        <begin position="1676"/>
        <end position="1841"/>
    </location>
</feature>
<dbReference type="Pfam" id="PF23409">
    <property type="entry name" value="Beta-prop_EML"/>
    <property type="match status" value="3"/>
</dbReference>
<dbReference type="Proteomes" id="UP000694892">
    <property type="component" value="Chromosome 5L"/>
</dbReference>
<keyword evidence="4" id="KW-0677">Repeat</keyword>
<dbReference type="InterPro" id="IPR055442">
    <property type="entry name" value="Beta-prop_EML-like_2nd"/>
</dbReference>
<feature type="region of interest" description="Disordered" evidence="6">
    <location>
        <begin position="1277"/>
        <end position="1303"/>
    </location>
</feature>
<evidence type="ECO:0000256" key="4">
    <source>
        <dbReference type="ARBA" id="ARBA00022737"/>
    </source>
</evidence>
<dbReference type="SUPFAM" id="SSF50993">
    <property type="entry name" value="Peptidase/esterase 'gauge' domain"/>
    <property type="match status" value="1"/>
</dbReference>
<dbReference type="Pfam" id="PF23414">
    <property type="entry name" value="Beta-prop_EML_2"/>
    <property type="match status" value="4"/>
</dbReference>
<sequence>MADRTPPGCQLRLEWVYGYRGHQCRNNLYYTAGKEVVYFVAGVGVVYNTREHSQKFFLGHNDDIISLALHPDRSLVATGQVGKDPYICIWDSYTVQTVSILKDVHTHGVAGLAFNSDGQRLASVGLDAKNTVCIWDWQKGKVLATATGHSDRIFDISWDPFQSNRLVSCGVKHIKFWILCGNALTAKRGIFGKTGDLQTILCLACAKDDVTYSGALNGDIYVWKGLTLTRTIQGAHSAGIFSMYACEEGFATGGRDGCIRLWDTDFKSITKIDLRESEQGYKGLSIRSVCWKADRILAGTQDSEIFEVMVRERDKPMLIMQGHCEGELWALSLHPKKPLAVTGSDDRSVRLWSLADHALIARCNMEEAVRSVAFSPDGSQLALGMKDGSFTVLRVRDMTEVVHIKDRKEVIHEMKFSPDGSYLAVGSNDGLVDVYAVAQRYKKTGECNKSSSFITHLDWSVDSNYLQTNDGAGERLFYKMPSGKHLTNKDEIKAIHWFSWTCVVGPEVSGIWPKYTDITDINSVDANFSSTAAVTGDDFGLVKLFRFPSLKKGAKFRKYVGHSAHVTNVRWSHDCQWVLSTGGADHSVFQWRFIPEGITNGVIETAPQEGIIDSCSDDSDSDLSDVPELDSDIEQETQINYDRQVYKEDLPQLKQQNKEKQQSLPSLKREKAPDESLKLKFVHGYRGYDCRNNLFYTQTGEVVYHVAAIAVVYDRVQHTQRFYLGHDDDILSLAIHPVKDYVATGQVGRDAAIHVWDTQTLKCLSLLKGQHQRGVSALDFSADGKCLVSVGLDDNHTIVYWDWKKGEKIASTRGHKDKIFVVKCNPHHVDKLVTVGMKHIKFWQQTGGGFTAKRGTFGTVGKLETMMCVSYGRAEELVFSGAATGDIYIWKDVVLLKTIKAHDGPVFAMYALDKGFVTGGKDGVVELWDDMFERCLKTYPIKRAALSPSSKGLLLEDNPSIRAITLGHGHILVGTKNGEILEIDKSGPMTLLVQGHMEGEVWGLATHPQLPLCATVSDDKTLRIWELSSQHRMLAVRKLKKGGRCCAFSPDGKALAVGLNDGSFLVVNADTLEDMVSFHHRKEMIADIKFSPGKLLQVNSGAKEQLFFEAPRGKRYVIKVAEMEKIEWHTWTCVLGPTCEGIWPAHSDITDVNASSLTKDRKALATGDDFGFVKLFSYPVKGCDAKFKKYVGHSAHVTNVRWLYDDSTLLTLGGADTALMIWTREAFGSLENKPVDSEESDTEAEEDGGYDSDVAREKSIDYTTKIYAVSIREMEGTKPHQQLKEASAEERPSVSRAVPQPEKLQKNNINKKKKVIEELSLDHVFGYRGFDCRDNLHYLNDCTDIIFHTAAACIVQNLSTGSQSFYLEHTDDILCLTVNQHPKYKNVVATGQIGATPSIHIWDAMSKQTLSILRCFHGKGVGCINFSATGKLLLSLGVDPEHTITVWRWQEGAKVAIKGGHAERIFVAQFRPDSDTQFVSVGVKHIKFWTLAGSALLYKKGIVGSVDNAKMQTMLSVAFGANSLTFTGAINGDVYVWKDHFLIRLVAKAHSGPVFTMYTTLRDGLIVTGGKERPTKEGGAVKLWDQEMKRCRAFQLETGQTLDCVRSVCRGKGKVLVGTKNGEIIEVGEKTAASNIIMNGHVEGEIWGLATHPSKEICLTASNDGTARIWDLADKNTVDFYDLTQGPSLNRFGYCKDIPSFVIQMDFSADSKYIQVGTGAYKRQVHEVPSGKQVLDGAAIDRITWATWTSILGEEVMGIWPRNADKADVNCACVSHAGINVVSGDDFGLVKLFDFPCTDRFAKHKRYFGHSAHVTNVRFSHDDKYVISTGGDDCSVFIWRCL</sequence>
<dbReference type="InterPro" id="IPR055439">
    <property type="entry name" value="Beta-prop_EML_1st"/>
</dbReference>
<feature type="domain" description="EML-like first beta-propeller" evidence="7">
    <location>
        <begin position="1362"/>
        <end position="1626"/>
    </location>
</feature>
<dbReference type="Pfam" id="PF03451">
    <property type="entry name" value="HELP"/>
    <property type="match status" value="3"/>
</dbReference>
<dbReference type="InterPro" id="IPR005108">
    <property type="entry name" value="HELP"/>
</dbReference>
<evidence type="ECO:0000256" key="6">
    <source>
        <dbReference type="SAM" id="MobiDB-lite"/>
    </source>
</evidence>
<comment type="similarity">
    <text evidence="1">Belongs to the WD repeat EMAP family.</text>
</comment>
<dbReference type="InterPro" id="IPR036322">
    <property type="entry name" value="WD40_repeat_dom_sf"/>
</dbReference>
<dbReference type="GO" id="GO:0005929">
    <property type="term" value="C:cilium"/>
    <property type="evidence" value="ECO:0007669"/>
    <property type="project" value="UniProtKB-ARBA"/>
</dbReference>
<dbReference type="PROSITE" id="PS50294">
    <property type="entry name" value="WD_REPEATS_REGION"/>
    <property type="match status" value="1"/>
</dbReference>
<dbReference type="InterPro" id="IPR011047">
    <property type="entry name" value="Quinoprotein_ADH-like_sf"/>
</dbReference>
<dbReference type="SUPFAM" id="SSF50998">
    <property type="entry name" value="Quinoprotein alcohol dehydrogenase-like"/>
    <property type="match status" value="1"/>
</dbReference>
<evidence type="ECO:0000313" key="10">
    <source>
        <dbReference type="Proteomes" id="UP000694892"/>
    </source>
</evidence>
<feature type="repeat" description="WD" evidence="5">
    <location>
        <begin position="330"/>
        <end position="362"/>
    </location>
</feature>
<dbReference type="PANTHER" id="PTHR13720">
    <property type="entry name" value="WD-40 REPEAT PROTEIN"/>
    <property type="match status" value="1"/>
</dbReference>
<feature type="region of interest" description="Disordered" evidence="6">
    <location>
        <begin position="651"/>
        <end position="671"/>
    </location>
</feature>
<dbReference type="FunFam" id="2.130.10.10:FF:000040">
    <property type="entry name" value="echinoderm microtubule-associated protein-like 6 isoform X1"/>
    <property type="match status" value="1"/>
</dbReference>
<reference evidence="10" key="1">
    <citation type="journal article" date="2016" name="Nature">
        <title>Genome evolution in the allotetraploid frog Xenopus laevis.</title>
        <authorList>
            <person name="Session A.M."/>
            <person name="Uno Y."/>
            <person name="Kwon T."/>
            <person name="Chapman J.A."/>
            <person name="Toyoda A."/>
            <person name="Takahashi S."/>
            <person name="Fukui A."/>
            <person name="Hikosaka A."/>
            <person name="Suzuki A."/>
            <person name="Kondo M."/>
            <person name="van Heeringen S.J."/>
            <person name="Quigley I."/>
            <person name="Heinz S."/>
            <person name="Ogino H."/>
            <person name="Ochi H."/>
            <person name="Hellsten U."/>
            <person name="Lyons J.B."/>
            <person name="Simakov O."/>
            <person name="Putnam N."/>
            <person name="Stites J."/>
            <person name="Kuroki Y."/>
            <person name="Tanaka T."/>
            <person name="Michiue T."/>
            <person name="Watanabe M."/>
            <person name="Bogdanovic O."/>
            <person name="Lister R."/>
            <person name="Georgiou G."/>
            <person name="Paranjpe S.S."/>
            <person name="van Kruijsbergen I."/>
            <person name="Shu S."/>
            <person name="Carlson J."/>
            <person name="Kinoshita T."/>
            <person name="Ohta Y."/>
            <person name="Mawaribuchi S."/>
            <person name="Jenkins J."/>
            <person name="Grimwood J."/>
            <person name="Schmutz J."/>
            <person name="Mitros T."/>
            <person name="Mozaffari S.V."/>
            <person name="Suzuki Y."/>
            <person name="Haramoto Y."/>
            <person name="Yamamoto T.S."/>
            <person name="Takagi C."/>
            <person name="Heald R."/>
            <person name="Miller K."/>
            <person name="Haudenschild C."/>
            <person name="Kitzman J."/>
            <person name="Nakayama T."/>
            <person name="Izutsu Y."/>
            <person name="Robert J."/>
            <person name="Fortriede J."/>
            <person name="Burns K."/>
            <person name="Lotay V."/>
            <person name="Karimi K."/>
            <person name="Yasuoka Y."/>
            <person name="Dichmann D.S."/>
            <person name="Flajnik M.F."/>
            <person name="Houston D.W."/>
            <person name="Shendure J."/>
            <person name="DuPasquier L."/>
            <person name="Vize P.D."/>
            <person name="Zorn A.M."/>
            <person name="Ito M."/>
            <person name="Marcotte E.M."/>
            <person name="Wallingford J.B."/>
            <person name="Ito Y."/>
            <person name="Asashima M."/>
            <person name="Ueno N."/>
            <person name="Matsuda Y."/>
            <person name="Veenstra G.J."/>
            <person name="Fujiyama A."/>
            <person name="Harland R.M."/>
            <person name="Taira M."/>
            <person name="Rokhsar D.S."/>
        </authorList>
    </citation>
    <scope>NUCLEOTIDE SEQUENCE [LARGE SCALE GENOMIC DNA]</scope>
    <source>
        <strain evidence="10">J</strain>
    </source>
</reference>
<feature type="domain" description="EML-like second beta-propeller" evidence="8">
    <location>
        <begin position="328"/>
        <end position="592"/>
    </location>
</feature>
<dbReference type="PROSITE" id="PS00678">
    <property type="entry name" value="WD_REPEATS_1"/>
    <property type="match status" value="2"/>
</dbReference>
<dbReference type="FunFam" id="2.130.10.10:FF:000024">
    <property type="entry name" value="Putative echinoderm microtubule-associated protein-like 6"/>
    <property type="match status" value="1"/>
</dbReference>
<keyword evidence="3" id="KW-0493">Microtubule</keyword>
<feature type="domain" description="EML-like first beta-propeller" evidence="7">
    <location>
        <begin position="719"/>
        <end position="982"/>
    </location>
</feature>
<dbReference type="EMBL" id="CM004474">
    <property type="protein sequence ID" value="OCT79281.1"/>
    <property type="molecule type" value="Genomic_DNA"/>
</dbReference>
<feature type="repeat" description="WD" evidence="5">
    <location>
        <begin position="1807"/>
        <end position="1842"/>
    </location>
</feature>
<dbReference type="Pfam" id="PF00400">
    <property type="entry name" value="WD40"/>
    <property type="match status" value="1"/>
</dbReference>
<feature type="compositionally biased region" description="Acidic residues" evidence="6">
    <location>
        <begin position="1237"/>
        <end position="1250"/>
    </location>
</feature>
<dbReference type="GO" id="GO:0005874">
    <property type="term" value="C:microtubule"/>
    <property type="evidence" value="ECO:0007669"/>
    <property type="project" value="UniProtKB-KW"/>
</dbReference>
<dbReference type="Gene3D" id="2.130.10.10">
    <property type="entry name" value="YVTN repeat-like/Quinoprotein amine dehydrogenase"/>
    <property type="match status" value="7"/>
</dbReference>
<dbReference type="InterPro" id="IPR015943">
    <property type="entry name" value="WD40/YVTN_repeat-like_dom_sf"/>
</dbReference>
<evidence type="ECO:0000256" key="3">
    <source>
        <dbReference type="ARBA" id="ARBA00022701"/>
    </source>
</evidence>
<evidence type="ECO:0000259" key="8">
    <source>
        <dbReference type="Pfam" id="PF23414"/>
    </source>
</evidence>
<dbReference type="GO" id="GO:0008017">
    <property type="term" value="F:microtubule binding"/>
    <property type="evidence" value="ECO:0007669"/>
    <property type="project" value="TreeGrafter"/>
</dbReference>
<evidence type="ECO:0000256" key="5">
    <source>
        <dbReference type="PROSITE-ProRule" id="PRU00221"/>
    </source>
</evidence>
<feature type="domain" description="EML-like second beta-propeller" evidence="8">
    <location>
        <begin position="1001"/>
        <end position="1092"/>
    </location>
</feature>
<dbReference type="FunFam" id="2.130.10.10:FF:000044">
    <property type="entry name" value="echinoderm microtubule-associated protein-like 6 isoform X1"/>
    <property type="match status" value="2"/>
</dbReference>
<dbReference type="OMA" id="ACAKDDI"/>
<gene>
    <name evidence="9" type="ORF">XELAEV_18026090mg</name>
</gene>
<protein>
    <recommendedName>
        <fullName evidence="11">Echinoderm microtubule-associated protein-like 6</fullName>
    </recommendedName>
</protein>
<dbReference type="PROSITE" id="PS50082">
    <property type="entry name" value="WD_REPEATS_2"/>
    <property type="match status" value="7"/>
</dbReference>
<keyword evidence="2 5" id="KW-0853">WD repeat</keyword>
<dbReference type="InterPro" id="IPR001680">
    <property type="entry name" value="WD40_rpt"/>
</dbReference>
<evidence type="ECO:0000313" key="9">
    <source>
        <dbReference type="EMBL" id="OCT79281.1"/>
    </source>
</evidence>
<accession>A0A974CV41</accession>
<feature type="repeat" description="WD" evidence="5">
    <location>
        <begin position="559"/>
        <end position="591"/>
    </location>
</feature>
<evidence type="ECO:0000256" key="1">
    <source>
        <dbReference type="ARBA" id="ARBA00006489"/>
    </source>
</evidence>
<evidence type="ECO:0000256" key="2">
    <source>
        <dbReference type="ARBA" id="ARBA00022574"/>
    </source>
</evidence>
<organism evidence="9 10">
    <name type="scientific">Xenopus laevis</name>
    <name type="common">African clawed frog</name>
    <dbReference type="NCBI Taxonomy" id="8355"/>
    <lineage>
        <taxon>Eukaryota</taxon>
        <taxon>Metazoa</taxon>
        <taxon>Chordata</taxon>
        <taxon>Craniata</taxon>
        <taxon>Vertebrata</taxon>
        <taxon>Euteleostomi</taxon>
        <taxon>Amphibia</taxon>
        <taxon>Batrachia</taxon>
        <taxon>Anura</taxon>
        <taxon>Pipoidea</taxon>
        <taxon>Pipidae</taxon>
        <taxon>Xenopodinae</taxon>
        <taxon>Xenopus</taxon>
        <taxon>Xenopus</taxon>
    </lineage>
</organism>
<feature type="repeat" description="WD" evidence="5">
    <location>
        <begin position="404"/>
        <end position="435"/>
    </location>
</feature>
<feature type="domain" description="EML-like first beta-propeller" evidence="7">
    <location>
        <begin position="53"/>
        <end position="307"/>
    </location>
</feature>
<dbReference type="SUPFAM" id="SSF50978">
    <property type="entry name" value="WD40 repeat-like"/>
    <property type="match status" value="4"/>
</dbReference>
<dbReference type="SMART" id="SM00320">
    <property type="entry name" value="WD40"/>
    <property type="match status" value="26"/>
</dbReference>
<feature type="domain" description="EML-like second beta-propeller" evidence="8">
    <location>
        <begin position="1093"/>
        <end position="1223"/>
    </location>
</feature>
<feature type="compositionally biased region" description="Basic and acidic residues" evidence="6">
    <location>
        <begin position="1277"/>
        <end position="1293"/>
    </location>
</feature>
<evidence type="ECO:0008006" key="11">
    <source>
        <dbReference type="Google" id="ProtNLM"/>
    </source>
</evidence>
<dbReference type="InterPro" id="IPR019775">
    <property type="entry name" value="WD40_repeat_CS"/>
</dbReference>
<feature type="repeat" description="WD" evidence="5">
    <location>
        <begin position="1190"/>
        <end position="1222"/>
    </location>
</feature>
<dbReference type="FunFam" id="2.130.10.10:FF:000035">
    <property type="entry name" value="Putative echinoderm microtubule-associated protein-like 6"/>
    <property type="match status" value="1"/>
</dbReference>
<feature type="repeat" description="WD" evidence="5">
    <location>
        <begin position="1646"/>
        <end position="1680"/>
    </location>
</feature>
<dbReference type="PANTHER" id="PTHR13720:SF52">
    <property type="entry name" value="ECHINODERM MICROTUBULE-ASSOCIATED PROTEIN-LIKE 6"/>
    <property type="match status" value="1"/>
</dbReference>
<dbReference type="InterPro" id="IPR050630">
    <property type="entry name" value="WD_repeat_EMAP"/>
</dbReference>